<dbReference type="Gene3D" id="1.10.340.70">
    <property type="match status" value="1"/>
</dbReference>
<dbReference type="InterPro" id="IPR021109">
    <property type="entry name" value="Peptidase_aspartic_dom_sf"/>
</dbReference>
<evidence type="ECO:0000256" key="8">
    <source>
        <dbReference type="ARBA" id="ARBA00022842"/>
    </source>
</evidence>
<feature type="region of interest" description="Disordered" evidence="13">
    <location>
        <begin position="1095"/>
        <end position="1173"/>
    </location>
</feature>
<organism evidence="17 18">
    <name type="scientific">Lasius niger</name>
    <name type="common">Black garden ant</name>
    <dbReference type="NCBI Taxonomy" id="67767"/>
    <lineage>
        <taxon>Eukaryota</taxon>
        <taxon>Metazoa</taxon>
        <taxon>Ecdysozoa</taxon>
        <taxon>Arthropoda</taxon>
        <taxon>Hexapoda</taxon>
        <taxon>Insecta</taxon>
        <taxon>Pterygota</taxon>
        <taxon>Neoptera</taxon>
        <taxon>Endopterygota</taxon>
        <taxon>Hymenoptera</taxon>
        <taxon>Apocrita</taxon>
        <taxon>Aculeata</taxon>
        <taxon>Formicoidea</taxon>
        <taxon>Formicidae</taxon>
        <taxon>Formicinae</taxon>
        <taxon>Lasius</taxon>
        <taxon>Lasius</taxon>
    </lineage>
</organism>
<evidence type="ECO:0000256" key="10">
    <source>
        <dbReference type="ARBA" id="ARBA00022908"/>
    </source>
</evidence>
<name>A0A0J7K7X5_LASNI</name>
<evidence type="ECO:0000313" key="17">
    <source>
        <dbReference type="EMBL" id="KMQ86374.1"/>
    </source>
</evidence>
<keyword evidence="8" id="KW-0460">Magnesium</keyword>
<dbReference type="Pfam" id="PF17921">
    <property type="entry name" value="Integrase_H2C2"/>
    <property type="match status" value="1"/>
</dbReference>
<dbReference type="EC" id="2.7.7.49" evidence="1"/>
<dbReference type="PROSITE" id="PS00141">
    <property type="entry name" value="ASP_PROTEASE"/>
    <property type="match status" value="1"/>
</dbReference>
<proteinExistence type="predicted"/>
<evidence type="ECO:0000313" key="18">
    <source>
        <dbReference type="Proteomes" id="UP000036403"/>
    </source>
</evidence>
<dbReference type="CDD" id="cd09274">
    <property type="entry name" value="RNase_HI_RT_Ty3"/>
    <property type="match status" value="1"/>
</dbReference>
<feature type="domain" description="Integrase catalytic" evidence="16">
    <location>
        <begin position="822"/>
        <end position="992"/>
    </location>
</feature>
<evidence type="ECO:0000256" key="11">
    <source>
        <dbReference type="ARBA" id="ARBA00022918"/>
    </source>
</evidence>
<dbReference type="InterPro" id="IPR036397">
    <property type="entry name" value="RNaseH_sf"/>
</dbReference>
<keyword evidence="4" id="KW-0548">Nucleotidyltransferase</keyword>
<evidence type="ECO:0000256" key="1">
    <source>
        <dbReference type="ARBA" id="ARBA00012493"/>
    </source>
</evidence>
<feature type="domain" description="Peptidase A2" evidence="14">
    <location>
        <begin position="122"/>
        <end position="195"/>
    </location>
</feature>
<keyword evidence="10" id="KW-0229">DNA integration</keyword>
<dbReference type="PaxDb" id="67767-A0A0J7K7X5"/>
<dbReference type="PANTHER" id="PTHR37984:SF5">
    <property type="entry name" value="PROTEIN NYNRIN-LIKE"/>
    <property type="match status" value="1"/>
</dbReference>
<dbReference type="InterPro" id="IPR041588">
    <property type="entry name" value="Integrase_H2C2"/>
</dbReference>
<keyword evidence="3" id="KW-0808">Transferase</keyword>
<dbReference type="InterPro" id="IPR055469">
    <property type="entry name" value="DUF7041"/>
</dbReference>
<evidence type="ECO:0000256" key="13">
    <source>
        <dbReference type="SAM" id="MobiDB-lite"/>
    </source>
</evidence>
<dbReference type="PROSITE" id="PS50175">
    <property type="entry name" value="ASP_PROT_RETROV"/>
    <property type="match status" value="1"/>
</dbReference>
<dbReference type="FunFam" id="2.40.70.10:FF:000130">
    <property type="entry name" value="Retrovirus-related Pol polyprotein from transposon opus-like Protein"/>
    <property type="match status" value="1"/>
</dbReference>
<keyword evidence="11" id="KW-0695">RNA-directed DNA polymerase</keyword>
<dbReference type="GO" id="GO:0003723">
    <property type="term" value="F:RNA binding"/>
    <property type="evidence" value="ECO:0007669"/>
    <property type="project" value="UniProtKB-KW"/>
</dbReference>
<evidence type="ECO:0000256" key="6">
    <source>
        <dbReference type="ARBA" id="ARBA00022759"/>
    </source>
</evidence>
<feature type="domain" description="Reverse transcriptase" evidence="15">
    <location>
        <begin position="301"/>
        <end position="478"/>
    </location>
</feature>
<dbReference type="FunFam" id="3.10.20.370:FF:000001">
    <property type="entry name" value="Retrovirus-related Pol polyprotein from transposon 17.6-like protein"/>
    <property type="match status" value="1"/>
</dbReference>
<keyword evidence="6" id="KW-0255">Endonuclease</keyword>
<dbReference type="STRING" id="67767.A0A0J7K7X5"/>
<dbReference type="InterPro" id="IPR000477">
    <property type="entry name" value="RT_dom"/>
</dbReference>
<dbReference type="GO" id="GO:0004519">
    <property type="term" value="F:endonuclease activity"/>
    <property type="evidence" value="ECO:0007669"/>
    <property type="project" value="UniProtKB-KW"/>
</dbReference>
<keyword evidence="2" id="KW-0645">Protease</keyword>
<dbReference type="Pfam" id="PF00665">
    <property type="entry name" value="rve"/>
    <property type="match status" value="1"/>
</dbReference>
<dbReference type="InterPro" id="IPR041577">
    <property type="entry name" value="RT_RNaseH_2"/>
</dbReference>
<dbReference type="InterPro" id="IPR012337">
    <property type="entry name" value="RNaseH-like_sf"/>
</dbReference>
<feature type="compositionally biased region" description="Low complexity" evidence="13">
    <location>
        <begin position="1095"/>
        <end position="1110"/>
    </location>
</feature>
<dbReference type="GO" id="GO:0003964">
    <property type="term" value="F:RNA-directed DNA polymerase activity"/>
    <property type="evidence" value="ECO:0007669"/>
    <property type="project" value="UniProtKB-KW"/>
</dbReference>
<dbReference type="SUPFAM" id="SSF56672">
    <property type="entry name" value="DNA/RNA polymerases"/>
    <property type="match status" value="1"/>
</dbReference>
<dbReference type="EMBL" id="LBMM01012160">
    <property type="protein sequence ID" value="KMQ86374.1"/>
    <property type="molecule type" value="Genomic_DNA"/>
</dbReference>
<dbReference type="SUPFAM" id="SSF53098">
    <property type="entry name" value="Ribonuclease H-like"/>
    <property type="match status" value="1"/>
</dbReference>
<evidence type="ECO:0000256" key="3">
    <source>
        <dbReference type="ARBA" id="ARBA00022679"/>
    </source>
</evidence>
<evidence type="ECO:0000256" key="7">
    <source>
        <dbReference type="ARBA" id="ARBA00022801"/>
    </source>
</evidence>
<dbReference type="InterPro" id="IPR001969">
    <property type="entry name" value="Aspartic_peptidase_AS"/>
</dbReference>
<accession>A0A0J7K7X5</accession>
<dbReference type="FunFam" id="3.30.70.270:FF:000020">
    <property type="entry name" value="Transposon Tf2-6 polyprotein-like Protein"/>
    <property type="match status" value="1"/>
</dbReference>
<evidence type="ECO:0000256" key="4">
    <source>
        <dbReference type="ARBA" id="ARBA00022695"/>
    </source>
</evidence>
<evidence type="ECO:0000256" key="9">
    <source>
        <dbReference type="ARBA" id="ARBA00022884"/>
    </source>
</evidence>
<reference evidence="17 18" key="1">
    <citation type="submission" date="2015-04" db="EMBL/GenBank/DDBJ databases">
        <title>Lasius niger genome sequencing.</title>
        <authorList>
            <person name="Konorov E.A."/>
            <person name="Nikitin M.A."/>
            <person name="Kirill M.V."/>
            <person name="Chang P."/>
        </authorList>
    </citation>
    <scope>NUCLEOTIDE SEQUENCE [LARGE SCALE GENOMIC DNA]</scope>
    <source>
        <tissue evidence="17">Whole</tissue>
    </source>
</reference>
<dbReference type="InterPro" id="IPR001584">
    <property type="entry name" value="Integrase_cat-core"/>
</dbReference>
<feature type="compositionally biased region" description="Polar residues" evidence="13">
    <location>
        <begin position="1112"/>
        <end position="1158"/>
    </location>
</feature>
<dbReference type="InterPro" id="IPR043502">
    <property type="entry name" value="DNA/RNA_pol_sf"/>
</dbReference>
<evidence type="ECO:0000256" key="2">
    <source>
        <dbReference type="ARBA" id="ARBA00022670"/>
    </source>
</evidence>
<dbReference type="FunFam" id="3.30.420.10:FF:000032">
    <property type="entry name" value="Retrovirus-related Pol polyprotein from transposon 297-like Protein"/>
    <property type="match status" value="1"/>
</dbReference>
<dbReference type="FunFam" id="3.10.10.10:FF:000007">
    <property type="entry name" value="Retrovirus-related Pol polyprotein from transposon 17.6-like Protein"/>
    <property type="match status" value="1"/>
</dbReference>
<dbReference type="InterPro" id="IPR050951">
    <property type="entry name" value="Retrovirus_Pol_polyprotein"/>
</dbReference>
<protein>
    <recommendedName>
        <fullName evidence="1">RNA-directed DNA polymerase</fullName>
        <ecNumber evidence="1">2.7.7.49</ecNumber>
    </recommendedName>
</protein>
<dbReference type="GO" id="GO:0006508">
    <property type="term" value="P:proteolysis"/>
    <property type="evidence" value="ECO:0007669"/>
    <property type="project" value="UniProtKB-KW"/>
</dbReference>
<dbReference type="Gene3D" id="2.40.70.10">
    <property type="entry name" value="Acid Proteases"/>
    <property type="match status" value="1"/>
</dbReference>
<dbReference type="SUPFAM" id="SSF50630">
    <property type="entry name" value="Acid proteases"/>
    <property type="match status" value="1"/>
</dbReference>
<dbReference type="InterPro" id="IPR043128">
    <property type="entry name" value="Rev_trsase/Diguanyl_cyclase"/>
</dbReference>
<dbReference type="GO" id="GO:0004190">
    <property type="term" value="F:aspartic-type endopeptidase activity"/>
    <property type="evidence" value="ECO:0007669"/>
    <property type="project" value="InterPro"/>
</dbReference>
<dbReference type="Pfam" id="PF23055">
    <property type="entry name" value="DUF7041"/>
    <property type="match status" value="1"/>
</dbReference>
<gene>
    <name evidence="17" type="ORF">RF55_14648</name>
</gene>
<dbReference type="Gene3D" id="3.30.70.270">
    <property type="match status" value="2"/>
</dbReference>
<keyword evidence="12" id="KW-0511">Multifunctional enzyme</keyword>
<dbReference type="InterPro" id="IPR001995">
    <property type="entry name" value="Peptidase_A2_cat"/>
</dbReference>
<keyword evidence="5" id="KW-0540">Nuclease</keyword>
<evidence type="ECO:0000259" key="14">
    <source>
        <dbReference type="PROSITE" id="PS50175"/>
    </source>
</evidence>
<dbReference type="PANTHER" id="PTHR37984">
    <property type="entry name" value="PROTEIN CBG26694"/>
    <property type="match status" value="1"/>
</dbReference>
<evidence type="ECO:0000256" key="5">
    <source>
        <dbReference type="ARBA" id="ARBA00022722"/>
    </source>
</evidence>
<dbReference type="Proteomes" id="UP000036403">
    <property type="component" value="Unassembled WGS sequence"/>
</dbReference>
<dbReference type="OrthoDB" id="7693345at2759"/>
<evidence type="ECO:0000259" key="15">
    <source>
        <dbReference type="PROSITE" id="PS50878"/>
    </source>
</evidence>
<dbReference type="GO" id="GO:0042575">
    <property type="term" value="C:DNA polymerase complex"/>
    <property type="evidence" value="ECO:0007669"/>
    <property type="project" value="UniProtKB-ARBA"/>
</dbReference>
<dbReference type="AlphaFoldDB" id="A0A0J7K7X5"/>
<dbReference type="Gene3D" id="3.10.10.10">
    <property type="entry name" value="HIV Type 1 Reverse Transcriptase, subunit A, domain 1"/>
    <property type="match status" value="1"/>
</dbReference>
<dbReference type="GO" id="GO:0015074">
    <property type="term" value="P:DNA integration"/>
    <property type="evidence" value="ECO:0007669"/>
    <property type="project" value="UniProtKB-KW"/>
</dbReference>
<dbReference type="PROSITE" id="PS50878">
    <property type="entry name" value="RT_POL"/>
    <property type="match status" value="1"/>
</dbReference>
<sequence length="1173" mass="132122">MNNENLVDAVPQISRVGVKPPPFWKANPALWFVQLEAQFALANITEDGTKFNHVVSAIESDILNSISDLVLGPPETGKYETLKKRLIELHSEIGKLEGRSPSSQNCDRLINRILLADNMTHLKLLIDTGADLSVLPRKLAPQAPLSEGLVLFAANGTKIKTFGTKRLTLDLNLRRSFTWSFVIADVQQPIIGIDFLKHFNLLVDVKNSCLIDGNTKLTSRGAIPNIGILDSNISILLNDSDFDKILNCYPELTNPSEISNNFQNSPVYHYIETKGPPIFSKPRRLSPELLRAARQEFEFLMSQGIIRPSKSPWASPLHMVRKSNGDWRPCGDYRRLNAVSVPDRYPVPHIQDCTQNLFGKNIFSTLDLNRAYHQIPVNPEDIPKTAITTPFGLFEFVATPFGLRNAGQTFQRYIHQVLFGLHFCIPYIDDILIASESKEQHFDHLRQVFDRLKQHGLKLNPSKCVFGKSSVSFLGCLITAEGMKPLPEKTEVIANFPKPKTISELRRFLAMINFYRRFIPKAADTQAILHEYLKDSKRNDKRPVLWTDESSAAFEECKSKLVRATTLSYHTPGQKLSVTADASDIAVGAVLHTHSPNGPCPLAFFSKKLNSAEKNYSTYDRELLAVYSAIKHFRHNLEGQIFTAFTDHRPLTFAFQNISDKCSPRQLRHLDYIAQFTTDIQHIKGSDNIVADTLSRIATIESSVVNFAEIAEAQQSDDELKSLINDNKTSLKLQVLDLSPNLKLYCDASFSKIRPIVPLIFRRTIFESLHNLSHPGIRATKKLITERYVWPSITRDVTNWTRNCIECQRSKISRHTHSPIQQFALPSHRFATVHIDIVGPLPPSEGYNYLVTCIDRFTRWPEAIPVADKSAETVAKAFVGQWIARFGVPSRVTTDQGRQFQCELFFAFTKILGVRHIRTSPYHPSSNGIVERFHRSLKQSLMCHKQLRWTESLPLVLLGLRSAMKEDLNCTSAEMVYGCTLRLPADFLEPPPIPSLTDQVDFIRKLRTAMQNLLPVPASAHSSQKVFVHKSLDTCSHVFVRHGGFKKTLKQPYDGPFEIVSRSPKYFTVNVRGKQAVIGLDRLKPAFILAEEEPISSVPAPSSTSTDPAPMANNNKPDVNRNPSESTSNDLSPTSANTDVSQSPDVPLPTNNPLVKTTRSGRRVRFRFDPRSF</sequence>
<dbReference type="CDD" id="cd01647">
    <property type="entry name" value="RT_LTR"/>
    <property type="match status" value="1"/>
</dbReference>
<dbReference type="FunFam" id="1.10.340.70:FF:000006">
    <property type="entry name" value="Retrovirus-related Pol polyprotein from transposon 297-like Protein"/>
    <property type="match status" value="1"/>
</dbReference>
<keyword evidence="18" id="KW-1185">Reference proteome</keyword>
<keyword evidence="9" id="KW-0694">RNA-binding</keyword>
<comment type="caution">
    <text evidence="17">The sequence shown here is derived from an EMBL/GenBank/DDBJ whole genome shotgun (WGS) entry which is preliminary data.</text>
</comment>
<dbReference type="Pfam" id="PF00078">
    <property type="entry name" value="RVT_1"/>
    <property type="match status" value="1"/>
</dbReference>
<dbReference type="Pfam" id="PF17919">
    <property type="entry name" value="RT_RNaseH_2"/>
    <property type="match status" value="1"/>
</dbReference>
<evidence type="ECO:0000259" key="16">
    <source>
        <dbReference type="PROSITE" id="PS50994"/>
    </source>
</evidence>
<evidence type="ECO:0000256" key="12">
    <source>
        <dbReference type="ARBA" id="ARBA00023268"/>
    </source>
</evidence>
<dbReference type="PROSITE" id="PS50994">
    <property type="entry name" value="INTEGRASE"/>
    <property type="match status" value="1"/>
</dbReference>
<dbReference type="Gene3D" id="3.30.420.10">
    <property type="entry name" value="Ribonuclease H-like superfamily/Ribonuclease H"/>
    <property type="match status" value="1"/>
</dbReference>
<keyword evidence="7" id="KW-0378">Hydrolase</keyword>